<keyword evidence="3" id="KW-0858">Xylan degradation</keyword>
<keyword evidence="4" id="KW-0732">Signal</keyword>
<comment type="catalytic activity">
    <reaction evidence="1 9">
        <text>Endohydrolysis of (1-&gt;4)-beta-D-xylosidic linkages in xylans.</text>
        <dbReference type="EC" id="3.2.1.8"/>
    </reaction>
</comment>
<dbReference type="InterPro" id="IPR017853">
    <property type="entry name" value="GH"/>
</dbReference>
<evidence type="ECO:0000256" key="6">
    <source>
        <dbReference type="ARBA" id="ARBA00023277"/>
    </source>
</evidence>
<dbReference type="EMBL" id="JAEQMY010000042">
    <property type="protein sequence ID" value="MBL0406474.1"/>
    <property type="molecule type" value="Genomic_DNA"/>
</dbReference>
<keyword evidence="7 9" id="KW-0326">Glycosidase</keyword>
<evidence type="ECO:0000256" key="5">
    <source>
        <dbReference type="ARBA" id="ARBA00022801"/>
    </source>
</evidence>
<protein>
    <recommendedName>
        <fullName evidence="9">Beta-xylanase</fullName>
        <ecNumber evidence="9">3.2.1.8</ecNumber>
    </recommendedName>
</protein>
<evidence type="ECO:0000313" key="11">
    <source>
        <dbReference type="EMBL" id="MBL0406474.1"/>
    </source>
</evidence>
<reference evidence="11" key="1">
    <citation type="submission" date="2021-01" db="EMBL/GenBank/DDBJ databases">
        <title>Microvirga sp.</title>
        <authorList>
            <person name="Kim M.K."/>
        </authorList>
    </citation>
    <scope>NUCLEOTIDE SEQUENCE</scope>
    <source>
        <strain evidence="11">5420S-16</strain>
    </source>
</reference>
<feature type="domain" description="GH10" evidence="10">
    <location>
        <begin position="15"/>
        <end position="334"/>
    </location>
</feature>
<comment type="caution">
    <text evidence="11">The sequence shown here is derived from an EMBL/GenBank/DDBJ whole genome shotgun (WGS) entry which is preliminary data.</text>
</comment>
<organism evidence="11 12">
    <name type="scientific">Microvirga aerilata</name>
    <dbReference type="NCBI Taxonomy" id="670292"/>
    <lineage>
        <taxon>Bacteria</taxon>
        <taxon>Pseudomonadati</taxon>
        <taxon>Pseudomonadota</taxon>
        <taxon>Alphaproteobacteria</taxon>
        <taxon>Hyphomicrobiales</taxon>
        <taxon>Methylobacteriaceae</taxon>
        <taxon>Microvirga</taxon>
    </lineage>
</organism>
<dbReference type="Gene3D" id="3.20.20.80">
    <property type="entry name" value="Glycosidases"/>
    <property type="match status" value="1"/>
</dbReference>
<dbReference type="Pfam" id="PF00331">
    <property type="entry name" value="Glyco_hydro_10"/>
    <property type="match status" value="1"/>
</dbReference>
<dbReference type="InterPro" id="IPR001000">
    <property type="entry name" value="GH10_dom"/>
</dbReference>
<evidence type="ECO:0000256" key="3">
    <source>
        <dbReference type="ARBA" id="ARBA00022651"/>
    </source>
</evidence>
<evidence type="ECO:0000256" key="1">
    <source>
        <dbReference type="ARBA" id="ARBA00000681"/>
    </source>
</evidence>
<evidence type="ECO:0000256" key="4">
    <source>
        <dbReference type="ARBA" id="ARBA00022729"/>
    </source>
</evidence>
<evidence type="ECO:0000256" key="9">
    <source>
        <dbReference type="RuleBase" id="RU361174"/>
    </source>
</evidence>
<keyword evidence="6 9" id="KW-0119">Carbohydrate metabolism</keyword>
<dbReference type="AlphaFoldDB" id="A0A936ZGC5"/>
<dbReference type="PANTHER" id="PTHR31490">
    <property type="entry name" value="GLYCOSYL HYDROLASE"/>
    <property type="match status" value="1"/>
</dbReference>
<accession>A0A936ZGC5</accession>
<dbReference type="PANTHER" id="PTHR31490:SF88">
    <property type="entry name" value="BETA-XYLANASE"/>
    <property type="match status" value="1"/>
</dbReference>
<keyword evidence="8 9" id="KW-0624">Polysaccharide degradation</keyword>
<sequence length="348" mass="39052">MTQDGLKQYALSSAASHKTPLYGTAIGTSDLTLQPRSRAILRHCNLVTSEYEMKWDAVFRHSHEPDYAAPDDLVAFARDNGLAFHGHTLWWHESIPASHRESSDKVFAEAAMQHLRVITARYAGQLHSWDVVNEVLEPAHGRDDGLRGTRFLNAMGPDYIGIAFQEAAALDPNATLVLNEMGLEYAHPEAERKRRAMIALLERELSRGTPIACLGIQSHLTAMEQPRHHPDLRAFLREIDGMGLSVMITELDVSDHLCPRDRAERDRVVADTYRAYLDLVLEESTVLAVTTWGLSDDRTWLNAFRPRPDGSPQRPLPLDRALRRKPAWHAIKAALLKAAAHRNSTISD</sequence>
<name>A0A936ZGC5_9HYPH</name>
<dbReference type="Proteomes" id="UP000605848">
    <property type="component" value="Unassembled WGS sequence"/>
</dbReference>
<evidence type="ECO:0000256" key="2">
    <source>
        <dbReference type="ARBA" id="ARBA00007495"/>
    </source>
</evidence>
<evidence type="ECO:0000256" key="8">
    <source>
        <dbReference type="ARBA" id="ARBA00023326"/>
    </source>
</evidence>
<dbReference type="InterPro" id="IPR044846">
    <property type="entry name" value="GH10"/>
</dbReference>
<proteinExistence type="inferred from homology"/>
<comment type="similarity">
    <text evidence="2 9">Belongs to the glycosyl hydrolase 10 (cellulase F) family.</text>
</comment>
<dbReference type="GO" id="GO:0045493">
    <property type="term" value="P:xylan catabolic process"/>
    <property type="evidence" value="ECO:0007669"/>
    <property type="project" value="UniProtKB-KW"/>
</dbReference>
<dbReference type="RefSeq" id="WP_202063345.1">
    <property type="nucleotide sequence ID" value="NZ_JAEQMY010000042.1"/>
</dbReference>
<keyword evidence="12" id="KW-1185">Reference proteome</keyword>
<dbReference type="GO" id="GO:0031176">
    <property type="term" value="F:endo-1,4-beta-xylanase activity"/>
    <property type="evidence" value="ECO:0007669"/>
    <property type="project" value="UniProtKB-EC"/>
</dbReference>
<dbReference type="PROSITE" id="PS51760">
    <property type="entry name" value="GH10_2"/>
    <property type="match status" value="1"/>
</dbReference>
<evidence type="ECO:0000313" key="12">
    <source>
        <dbReference type="Proteomes" id="UP000605848"/>
    </source>
</evidence>
<dbReference type="SUPFAM" id="SSF51445">
    <property type="entry name" value="(Trans)glycosidases"/>
    <property type="match status" value="1"/>
</dbReference>
<evidence type="ECO:0000256" key="7">
    <source>
        <dbReference type="ARBA" id="ARBA00023295"/>
    </source>
</evidence>
<evidence type="ECO:0000259" key="10">
    <source>
        <dbReference type="PROSITE" id="PS51760"/>
    </source>
</evidence>
<keyword evidence="5 9" id="KW-0378">Hydrolase</keyword>
<dbReference type="EC" id="3.2.1.8" evidence="9"/>
<dbReference type="PRINTS" id="PR00134">
    <property type="entry name" value="GLHYDRLASE10"/>
</dbReference>
<gene>
    <name evidence="11" type="ORF">JKG68_21175</name>
</gene>
<dbReference type="SMART" id="SM00633">
    <property type="entry name" value="Glyco_10"/>
    <property type="match status" value="1"/>
</dbReference>